<dbReference type="Proteomes" id="UP000651452">
    <property type="component" value="Unassembled WGS sequence"/>
</dbReference>
<name>A0A8H7MHI7_9PLEO</name>
<proteinExistence type="inferred from homology"/>
<gene>
    <name evidence="2" type="ORF">EKO04_006731</name>
</gene>
<dbReference type="Pfam" id="PF02594">
    <property type="entry name" value="DUF167"/>
    <property type="match status" value="1"/>
</dbReference>
<sequence>MITSSVRFVAGKQAKGRLATGTIQLLCHVKSGANANREGITVVTDEMIDVCVAAQAREGEANAAVRTVIAKTLKVPKSDVEIEKGGKSREKTVAVHVGANVTPAEEIERIRALLLSSVTK</sequence>
<dbReference type="EMBL" id="RZGK01000012">
    <property type="protein sequence ID" value="KAF9695213.1"/>
    <property type="molecule type" value="Genomic_DNA"/>
</dbReference>
<dbReference type="SMART" id="SM01152">
    <property type="entry name" value="DUF167"/>
    <property type="match status" value="1"/>
</dbReference>
<dbReference type="PANTHER" id="PTHR13420">
    <property type="entry name" value="UPF0235 PROTEIN C15ORF40"/>
    <property type="match status" value="1"/>
</dbReference>
<dbReference type="HAMAP" id="MF_00634">
    <property type="entry name" value="UPF0235"/>
    <property type="match status" value="1"/>
</dbReference>
<reference evidence="2" key="2">
    <citation type="submission" date="2020-09" db="EMBL/GenBank/DDBJ databases">
        <title>Reference genome assembly for Australian Ascochyta lentis isolate Al4.</title>
        <authorList>
            <person name="Lee R.C."/>
            <person name="Farfan-Caceres L.M."/>
            <person name="Debler J.W."/>
            <person name="Williams A.H."/>
            <person name="Henares B.M."/>
        </authorList>
    </citation>
    <scope>NUCLEOTIDE SEQUENCE</scope>
    <source>
        <strain evidence="2">Al4</strain>
    </source>
</reference>
<comment type="similarity">
    <text evidence="1">Belongs to the UPF0235 family.</text>
</comment>
<dbReference type="Gene3D" id="3.30.1200.10">
    <property type="entry name" value="YggU-like"/>
    <property type="match status" value="1"/>
</dbReference>
<dbReference type="AlphaFoldDB" id="A0A8H7MHI7"/>
<evidence type="ECO:0000256" key="1">
    <source>
        <dbReference type="ARBA" id="ARBA00010364"/>
    </source>
</evidence>
<reference evidence="2" key="1">
    <citation type="submission" date="2018-12" db="EMBL/GenBank/DDBJ databases">
        <authorList>
            <person name="Syme R.A."/>
            <person name="Farfan-Caceres L."/>
            <person name="Lichtenzveig J."/>
        </authorList>
    </citation>
    <scope>NUCLEOTIDE SEQUENCE</scope>
    <source>
        <strain evidence="2">Al4</strain>
    </source>
</reference>
<evidence type="ECO:0008006" key="4">
    <source>
        <dbReference type="Google" id="ProtNLM"/>
    </source>
</evidence>
<keyword evidence="3" id="KW-1185">Reference proteome</keyword>
<evidence type="ECO:0000313" key="2">
    <source>
        <dbReference type="EMBL" id="KAF9695213.1"/>
    </source>
</evidence>
<protein>
    <recommendedName>
        <fullName evidence="4">YggU-like protein</fullName>
    </recommendedName>
</protein>
<comment type="caution">
    <text evidence="2">The sequence shown here is derived from an EMBL/GenBank/DDBJ whole genome shotgun (WGS) entry which is preliminary data.</text>
</comment>
<dbReference type="PANTHER" id="PTHR13420:SF7">
    <property type="entry name" value="UPF0235 PROTEIN C15ORF40"/>
    <property type="match status" value="1"/>
</dbReference>
<dbReference type="GO" id="GO:0005737">
    <property type="term" value="C:cytoplasm"/>
    <property type="evidence" value="ECO:0007669"/>
    <property type="project" value="TreeGrafter"/>
</dbReference>
<evidence type="ECO:0000313" key="3">
    <source>
        <dbReference type="Proteomes" id="UP000651452"/>
    </source>
</evidence>
<dbReference type="OrthoDB" id="244097at2759"/>
<dbReference type="SUPFAM" id="SSF69786">
    <property type="entry name" value="YggU-like"/>
    <property type="match status" value="1"/>
</dbReference>
<dbReference type="InterPro" id="IPR003746">
    <property type="entry name" value="DUF167"/>
</dbReference>
<dbReference type="InterPro" id="IPR036591">
    <property type="entry name" value="YggU-like_sf"/>
</dbReference>
<accession>A0A8H7MHI7</accession>
<dbReference type="NCBIfam" id="TIGR00251">
    <property type="entry name" value="DUF167 family protein"/>
    <property type="match status" value="1"/>
</dbReference>
<organism evidence="2 3">
    <name type="scientific">Ascochyta lentis</name>
    <dbReference type="NCBI Taxonomy" id="205686"/>
    <lineage>
        <taxon>Eukaryota</taxon>
        <taxon>Fungi</taxon>
        <taxon>Dikarya</taxon>
        <taxon>Ascomycota</taxon>
        <taxon>Pezizomycotina</taxon>
        <taxon>Dothideomycetes</taxon>
        <taxon>Pleosporomycetidae</taxon>
        <taxon>Pleosporales</taxon>
        <taxon>Pleosporineae</taxon>
        <taxon>Didymellaceae</taxon>
        <taxon>Ascochyta</taxon>
    </lineage>
</organism>